<dbReference type="Pfam" id="PF02687">
    <property type="entry name" value="FtsX"/>
    <property type="match status" value="1"/>
</dbReference>
<evidence type="ECO:0000256" key="3">
    <source>
        <dbReference type="ARBA" id="ARBA00022692"/>
    </source>
</evidence>
<protein>
    <submittedName>
        <fullName evidence="10">ABC transporter permease</fullName>
    </submittedName>
</protein>
<keyword evidence="4 7" id="KW-1133">Transmembrane helix</keyword>
<gene>
    <name evidence="10" type="ORF">WI372_14750</name>
</gene>
<dbReference type="PANTHER" id="PTHR30572">
    <property type="entry name" value="MEMBRANE COMPONENT OF TRANSPORTER-RELATED"/>
    <property type="match status" value="1"/>
</dbReference>
<accession>A0ABU9EFI5</accession>
<comment type="similarity">
    <text evidence="6">Belongs to the ABC-4 integral membrane protein family.</text>
</comment>
<feature type="transmembrane region" description="Helical" evidence="7">
    <location>
        <begin position="324"/>
        <end position="345"/>
    </location>
</feature>
<organism evidence="10 11">
    <name type="scientific">Gaopeijia maritima</name>
    <dbReference type="NCBI Taxonomy" id="3119007"/>
    <lineage>
        <taxon>Bacteria</taxon>
        <taxon>Pseudomonadati</taxon>
        <taxon>Gemmatimonadota</taxon>
        <taxon>Longimicrobiia</taxon>
        <taxon>Gaopeijiales</taxon>
        <taxon>Gaopeijiaceae</taxon>
        <taxon>Gaopeijia</taxon>
    </lineage>
</organism>
<keyword evidence="3 7" id="KW-0812">Transmembrane</keyword>
<comment type="subcellular location">
    <subcellularLocation>
        <location evidence="1">Cell membrane</location>
        <topology evidence="1">Multi-pass membrane protein</topology>
    </subcellularLocation>
</comment>
<evidence type="ECO:0000256" key="7">
    <source>
        <dbReference type="SAM" id="Phobius"/>
    </source>
</evidence>
<dbReference type="InterPro" id="IPR003838">
    <property type="entry name" value="ABC3_permease_C"/>
</dbReference>
<dbReference type="InterPro" id="IPR025857">
    <property type="entry name" value="MacB_PCD"/>
</dbReference>
<evidence type="ECO:0000256" key="1">
    <source>
        <dbReference type="ARBA" id="ARBA00004651"/>
    </source>
</evidence>
<reference evidence="10 11" key="1">
    <citation type="submission" date="2024-02" db="EMBL/GenBank/DDBJ databases">
        <title>A novel Gemmatimonadota bacterium.</title>
        <authorList>
            <person name="Du Z.-J."/>
            <person name="Ye Y.-Q."/>
        </authorList>
    </citation>
    <scope>NUCLEOTIDE SEQUENCE [LARGE SCALE GENOMIC DNA]</scope>
    <source>
        <strain evidence="10 11">DH-20</strain>
    </source>
</reference>
<dbReference type="RefSeq" id="WP_405274486.1">
    <property type="nucleotide sequence ID" value="NZ_CP144380.1"/>
</dbReference>
<evidence type="ECO:0000256" key="2">
    <source>
        <dbReference type="ARBA" id="ARBA00022475"/>
    </source>
</evidence>
<feature type="domain" description="ABC3 transporter permease C-terminal" evidence="8">
    <location>
        <begin position="285"/>
        <end position="396"/>
    </location>
</feature>
<name>A0ABU9EFI5_9BACT</name>
<dbReference type="InterPro" id="IPR050250">
    <property type="entry name" value="Macrolide_Exporter_MacB"/>
</dbReference>
<keyword evidence="5 7" id="KW-0472">Membrane</keyword>
<proteinExistence type="inferred from homology"/>
<feature type="transmembrane region" description="Helical" evidence="7">
    <location>
        <begin position="12"/>
        <end position="32"/>
    </location>
</feature>
<feature type="transmembrane region" description="Helical" evidence="7">
    <location>
        <begin position="365"/>
        <end position="386"/>
    </location>
</feature>
<dbReference type="Proteomes" id="UP001484239">
    <property type="component" value="Unassembled WGS sequence"/>
</dbReference>
<dbReference type="EMBL" id="JBBHLI010000010">
    <property type="protein sequence ID" value="MEK9502250.1"/>
    <property type="molecule type" value="Genomic_DNA"/>
</dbReference>
<keyword evidence="11" id="KW-1185">Reference proteome</keyword>
<evidence type="ECO:0000259" key="9">
    <source>
        <dbReference type="Pfam" id="PF12704"/>
    </source>
</evidence>
<evidence type="ECO:0000256" key="4">
    <source>
        <dbReference type="ARBA" id="ARBA00022989"/>
    </source>
</evidence>
<evidence type="ECO:0000256" key="5">
    <source>
        <dbReference type="ARBA" id="ARBA00023136"/>
    </source>
</evidence>
<evidence type="ECO:0000259" key="8">
    <source>
        <dbReference type="Pfam" id="PF02687"/>
    </source>
</evidence>
<evidence type="ECO:0000256" key="6">
    <source>
        <dbReference type="ARBA" id="ARBA00038076"/>
    </source>
</evidence>
<feature type="transmembrane region" description="Helical" evidence="7">
    <location>
        <begin position="276"/>
        <end position="303"/>
    </location>
</feature>
<comment type="caution">
    <text evidence="10">The sequence shown here is derived from an EMBL/GenBank/DDBJ whole genome shotgun (WGS) entry which is preliminary data.</text>
</comment>
<evidence type="ECO:0000313" key="11">
    <source>
        <dbReference type="Proteomes" id="UP001484239"/>
    </source>
</evidence>
<keyword evidence="2" id="KW-1003">Cell membrane</keyword>
<dbReference type="Pfam" id="PF12704">
    <property type="entry name" value="MacB_PCD"/>
    <property type="match status" value="1"/>
</dbReference>
<sequence length="403" mass="43340">MTQIATQKLKSFFSVLGVIIGVMFLIVVVSVVEGMDRYIKEDFSSQIFGVNTVTVRRTPQVNINVDPEEWRRRARRPRITEDDADAIREALTLPARVGVYSGGGGEVTGDNGRTVSNVQFVGASPEVFLIRDWQVDRGRAFTVQENQQGVPVAVLGSETADLLFEGIDPIGRSVRVNGFPYRVVGVLEEKGSLFGQSLDNQLVAPARSPLRSLVAPRGFVDEVLVQAIDPADVRAIQSEVEGVMRVRHRLRPSEDNDFAAETADDSLSFWDRISTILFTALPGLVAISLVVGGIVIMNIMLVSVMERTREIGVRKALGARRRDILSQVLVESATLSTLGALAGVAAGTGLAGLVRAISPLPAVVAPQWVTLGVVLGITVGVVAGVYPAAQASKLDPVDALRHE</sequence>
<feature type="domain" description="MacB-like periplasmic core" evidence="9">
    <location>
        <begin position="11"/>
        <end position="241"/>
    </location>
</feature>
<evidence type="ECO:0000313" key="10">
    <source>
        <dbReference type="EMBL" id="MEK9502250.1"/>
    </source>
</evidence>
<dbReference type="PANTHER" id="PTHR30572:SF4">
    <property type="entry name" value="ABC TRANSPORTER PERMEASE YTRF"/>
    <property type="match status" value="1"/>
</dbReference>